<dbReference type="Gramene" id="GBG86925">
    <property type="protein sequence ID" value="GBG86925"/>
    <property type="gene ID" value="CBR_g44380"/>
</dbReference>
<dbReference type="Proteomes" id="UP000265515">
    <property type="component" value="Unassembled WGS sequence"/>
</dbReference>
<proteinExistence type="predicted"/>
<comment type="caution">
    <text evidence="3">The sequence shown here is derived from an EMBL/GenBank/DDBJ whole genome shotgun (WGS) entry which is preliminary data.</text>
</comment>
<feature type="compositionally biased region" description="Low complexity" evidence="1">
    <location>
        <begin position="220"/>
        <end position="238"/>
    </location>
</feature>
<reference evidence="3 4" key="1">
    <citation type="journal article" date="2018" name="Cell">
        <title>The Chara Genome: Secondary Complexity and Implications for Plant Terrestrialization.</title>
        <authorList>
            <person name="Nishiyama T."/>
            <person name="Sakayama H."/>
            <person name="Vries J.D."/>
            <person name="Buschmann H."/>
            <person name="Saint-Marcoux D."/>
            <person name="Ullrich K.K."/>
            <person name="Haas F.B."/>
            <person name="Vanderstraeten L."/>
            <person name="Becker D."/>
            <person name="Lang D."/>
            <person name="Vosolsobe S."/>
            <person name="Rombauts S."/>
            <person name="Wilhelmsson P.K.I."/>
            <person name="Janitza P."/>
            <person name="Kern R."/>
            <person name="Heyl A."/>
            <person name="Rumpler F."/>
            <person name="Villalobos L.I.A.C."/>
            <person name="Clay J.M."/>
            <person name="Skokan R."/>
            <person name="Toyoda A."/>
            <person name="Suzuki Y."/>
            <person name="Kagoshima H."/>
            <person name="Schijlen E."/>
            <person name="Tajeshwar N."/>
            <person name="Catarino B."/>
            <person name="Hetherington A.J."/>
            <person name="Saltykova A."/>
            <person name="Bonnot C."/>
            <person name="Breuninger H."/>
            <person name="Symeonidi A."/>
            <person name="Radhakrishnan G.V."/>
            <person name="Van Nieuwerburgh F."/>
            <person name="Deforce D."/>
            <person name="Chang C."/>
            <person name="Karol K.G."/>
            <person name="Hedrich R."/>
            <person name="Ulvskov P."/>
            <person name="Glockner G."/>
            <person name="Delwiche C.F."/>
            <person name="Petrasek J."/>
            <person name="Van de Peer Y."/>
            <person name="Friml J."/>
            <person name="Beilby M."/>
            <person name="Dolan L."/>
            <person name="Kohara Y."/>
            <person name="Sugano S."/>
            <person name="Fujiyama A."/>
            <person name="Delaux P.-M."/>
            <person name="Quint M."/>
            <person name="TheiBen G."/>
            <person name="Hagemann M."/>
            <person name="Harholt J."/>
            <person name="Dunand C."/>
            <person name="Zachgo S."/>
            <person name="Langdale J."/>
            <person name="Maumus F."/>
            <person name="Straeten D.V.D."/>
            <person name="Gould S.B."/>
            <person name="Rensing S.A."/>
        </authorList>
    </citation>
    <scope>NUCLEOTIDE SEQUENCE [LARGE SCALE GENOMIC DNA]</scope>
    <source>
        <strain evidence="3 4">S276</strain>
    </source>
</reference>
<feature type="region of interest" description="Disordered" evidence="1">
    <location>
        <begin position="119"/>
        <end position="333"/>
    </location>
</feature>
<dbReference type="EMBL" id="BFEA01000587">
    <property type="protein sequence ID" value="GBG86925.1"/>
    <property type="molecule type" value="Genomic_DNA"/>
</dbReference>
<feature type="compositionally biased region" description="Polar residues" evidence="1">
    <location>
        <begin position="54"/>
        <end position="64"/>
    </location>
</feature>
<gene>
    <name evidence="3" type="ORF">CBR_g44380</name>
</gene>
<keyword evidence="2" id="KW-1133">Transmembrane helix</keyword>
<protein>
    <recommendedName>
        <fullName evidence="5">Reverse transcriptase domain-containing protein</fullName>
    </recommendedName>
</protein>
<organism evidence="3 4">
    <name type="scientific">Chara braunii</name>
    <name type="common">Braun's stonewort</name>
    <dbReference type="NCBI Taxonomy" id="69332"/>
    <lineage>
        <taxon>Eukaryota</taxon>
        <taxon>Viridiplantae</taxon>
        <taxon>Streptophyta</taxon>
        <taxon>Charophyceae</taxon>
        <taxon>Charales</taxon>
        <taxon>Characeae</taxon>
        <taxon>Chara</taxon>
    </lineage>
</organism>
<keyword evidence="2" id="KW-0472">Membrane</keyword>
<feature type="compositionally biased region" description="Basic and acidic residues" evidence="1">
    <location>
        <begin position="140"/>
        <end position="170"/>
    </location>
</feature>
<feature type="transmembrane region" description="Helical" evidence="2">
    <location>
        <begin position="21"/>
        <end position="44"/>
    </location>
</feature>
<accession>A0A388LXC6</accession>
<evidence type="ECO:0000256" key="1">
    <source>
        <dbReference type="SAM" id="MobiDB-lite"/>
    </source>
</evidence>
<evidence type="ECO:0000256" key="2">
    <source>
        <dbReference type="SAM" id="Phobius"/>
    </source>
</evidence>
<feature type="compositionally biased region" description="Basic and acidic residues" evidence="1">
    <location>
        <begin position="65"/>
        <end position="81"/>
    </location>
</feature>
<feature type="region of interest" description="Disordered" evidence="1">
    <location>
        <begin position="54"/>
        <end position="81"/>
    </location>
</feature>
<name>A0A388LXC6_CHABU</name>
<feature type="compositionally biased region" description="Basic and acidic residues" evidence="1">
    <location>
        <begin position="119"/>
        <end position="133"/>
    </location>
</feature>
<keyword evidence="4" id="KW-1185">Reference proteome</keyword>
<feature type="compositionally biased region" description="Low complexity" evidence="1">
    <location>
        <begin position="275"/>
        <end position="333"/>
    </location>
</feature>
<keyword evidence="2" id="KW-0812">Transmembrane</keyword>
<dbReference type="AlphaFoldDB" id="A0A388LXC6"/>
<evidence type="ECO:0000313" key="4">
    <source>
        <dbReference type="Proteomes" id="UP000265515"/>
    </source>
</evidence>
<feature type="compositionally biased region" description="Polar residues" evidence="1">
    <location>
        <begin position="250"/>
        <end position="260"/>
    </location>
</feature>
<sequence length="906" mass="101754">MSNQRPQALRRHGRASGQPSTPLRCILCVPLAVVGVLSICAIVLSLSGKNSNAAWLSSPTNLSDRSARSQHRPDERSQRPKEWLEERLEEMLEERALRSERLERLAEVENQIQFLFPDREKSARSEQKSEERSVQFLLPDKQRSERSEETSERIERSERTERSESSEKRAGQMVAKPQGRGREGFSSASQPEVPERKHKGTVEHNQREGGQQVSRQRLIGQQVSGQRVSGQQVSSQRVSGHRVSEHNVREGQSTSQQGARNHTDEEERDDGLGSSGSSPPVVSRRPSLSSVKSPSESSSSHGRSVSKSGSSASKSGSSSGSIGVTSESIASSSNSIAGRLESIAGMSNSIAGRSDSETRTSALDSAARALNETLKMLRSPAQRRSPMSRMEKGGKKYLLKDAKAVIEGGGNWILLDVIRTKRKAERVKAKVIGLLRAPWKRKELLKKSLEEMLEMDGIVHTLRERRGRQIGMKKFGINPRTIIVIKVPFNPGIRKKNIYREMECWLKARIRHSTLCNLLVQRMRVIWAKTRTIANILHNQKLFSGGDTTCTCEDFQLPRVNGHVQVRLSEIDGIKSLLHNSKNTPVPGGFDSTQEINRACNEGIKPLKRMGLIKGGEAVRMRLHQLEWRQPELQDGMVLAEYVKGVKQSLRGLVLSPVDRNNGETLVECPMLYATGMRTMFNENPNYEEVEKQEKEVLLEMRGKYKEAGIGKWANWDNVGRLQESYVIAKDKDLCKRRPVVPSFCNPARHAAGILSKALNYMLKEVGREHFNLHGTLQLKEEIAKVNKKAHDLAGMDSRISIRTYDIKEMFTQLPHDEVRASVQWLVNRLQDKGLRWIRIKVKGKKVTFGKSHGEDGWKSVRMKALDDITSFLLDNTFFKAGGKVLKQMNGIPMGGRASLCNVRFR</sequence>
<evidence type="ECO:0008006" key="5">
    <source>
        <dbReference type="Google" id="ProtNLM"/>
    </source>
</evidence>
<evidence type="ECO:0000313" key="3">
    <source>
        <dbReference type="EMBL" id="GBG86925.1"/>
    </source>
</evidence>